<dbReference type="PANTHER" id="PTHR15948">
    <property type="entry name" value="G-PROTEIN COUPLED RECEPTOR 89-RELATED"/>
    <property type="match status" value="1"/>
</dbReference>
<dbReference type="GO" id="GO:0016020">
    <property type="term" value="C:membrane"/>
    <property type="evidence" value="ECO:0007669"/>
    <property type="project" value="UniProtKB-SubCell"/>
</dbReference>
<feature type="transmembrane region" description="Helical" evidence="6">
    <location>
        <begin position="380"/>
        <end position="405"/>
    </location>
</feature>
<dbReference type="OrthoDB" id="264392at2759"/>
<dbReference type="GO" id="GO:0010427">
    <property type="term" value="F:abscisic acid binding"/>
    <property type="evidence" value="ECO:0007669"/>
    <property type="project" value="TreeGrafter"/>
</dbReference>
<feature type="transmembrane region" description="Helical" evidence="6">
    <location>
        <begin position="350"/>
        <end position="368"/>
    </location>
</feature>
<evidence type="ECO:0000256" key="3">
    <source>
        <dbReference type="ARBA" id="ARBA00022989"/>
    </source>
</evidence>
<keyword evidence="2 6" id="KW-0812">Transmembrane</keyword>
<reference evidence="9 10" key="1">
    <citation type="journal article" date="2018" name="Plant J.">
        <title>Genome sequences of Chlorella sorokiniana UTEX 1602 and Micractinium conductrix SAG 241.80: implications to maltose excretion by a green alga.</title>
        <authorList>
            <person name="Arriola M.B."/>
            <person name="Velmurugan N."/>
            <person name="Zhang Y."/>
            <person name="Plunkett M.H."/>
            <person name="Hondzo H."/>
            <person name="Barney B.M."/>
        </authorList>
    </citation>
    <scope>NUCLEOTIDE SEQUENCE [LARGE SCALE GENOMIC DNA]</scope>
    <source>
        <strain evidence="9 10">SAG 241.80</strain>
    </source>
</reference>
<gene>
    <name evidence="9" type="ORF">C2E20_6231</name>
</gene>
<dbReference type="EMBL" id="LHPF02000020">
    <property type="protein sequence ID" value="PSC70306.1"/>
    <property type="molecule type" value="Genomic_DNA"/>
</dbReference>
<dbReference type="Pfam" id="PF12537">
    <property type="entry name" value="GPHR_N"/>
    <property type="match status" value="1"/>
</dbReference>
<dbReference type="Proteomes" id="UP000239649">
    <property type="component" value="Unassembled WGS sequence"/>
</dbReference>
<evidence type="ECO:0000256" key="5">
    <source>
        <dbReference type="SAM" id="Coils"/>
    </source>
</evidence>
<accession>A0A2P6V892</accession>
<evidence type="ECO:0000256" key="1">
    <source>
        <dbReference type="ARBA" id="ARBA00004141"/>
    </source>
</evidence>
<evidence type="ECO:0000256" key="4">
    <source>
        <dbReference type="ARBA" id="ARBA00023136"/>
    </source>
</evidence>
<sequence>MSTLDVVQAAGSLGALLLAGWLFLRSTILANYDASHRRNAPVQLLFAAVFALSANLLQLLICEILGMMEPGVRKLNWRFDLVSMLCLLLLVLPYYHCFTALSARLPPARASLAAAALLAAGLAAFWRLGGAAPAVPHATAHGLSMLEAVSRVGVLGILLVGVLSGYGSVSLPYSYISLFIRPVDRAEIAAMESQLRHTAEAIAQKRRHMGAIQEEIDRQEAAGRAPQRSIFGRLMAAVGSGPADPRAVLTSLENDVAALERLREALHADVLDLRREHQRALQARTVLGHVQNLLGYILSLYCIYRMFASTKALLLGEDLSSDPVSKTLGFALRLFSGGHLMVDAFLLSQYLTLAFIGFISISSLRGFLKHMERFFSALSAGNATTMVLVTAELLGFYAISTMLLLRRQLPVRYRGIIREAIGGDIEYDTLHRLFNSTFLLSALLSVLLFYSLLRQKRQEADDRLPLYLAPSEKTMSKQERAW</sequence>
<keyword evidence="10" id="KW-1185">Reference proteome</keyword>
<keyword evidence="4 6" id="KW-0472">Membrane</keyword>
<feature type="transmembrane region" description="Helical" evidence="6">
    <location>
        <begin position="148"/>
        <end position="169"/>
    </location>
</feature>
<dbReference type="Pfam" id="PF12430">
    <property type="entry name" value="ABA_GPCR"/>
    <property type="match status" value="1"/>
</dbReference>
<name>A0A2P6V892_9CHLO</name>
<dbReference type="GO" id="GO:0009737">
    <property type="term" value="P:response to abscisic acid"/>
    <property type="evidence" value="ECO:0007669"/>
    <property type="project" value="TreeGrafter"/>
</dbReference>
<feature type="transmembrane region" description="Helical" evidence="6">
    <location>
        <begin position="81"/>
        <end position="98"/>
    </location>
</feature>
<dbReference type="InterPro" id="IPR022535">
    <property type="entry name" value="Golgi_pH-regulator_cons_dom"/>
</dbReference>
<feature type="transmembrane region" description="Helical" evidence="6">
    <location>
        <begin position="286"/>
        <end position="307"/>
    </location>
</feature>
<dbReference type="InterPro" id="IPR025969">
    <property type="entry name" value="ABA_GPCR_dom"/>
</dbReference>
<feature type="transmembrane region" description="Helical" evidence="6">
    <location>
        <begin position="433"/>
        <end position="453"/>
    </location>
</feature>
<dbReference type="AlphaFoldDB" id="A0A2P6V892"/>
<dbReference type="STRING" id="554055.A0A2P6V892"/>
<evidence type="ECO:0000313" key="9">
    <source>
        <dbReference type="EMBL" id="PSC70306.1"/>
    </source>
</evidence>
<comment type="subcellular location">
    <subcellularLocation>
        <location evidence="1">Membrane</location>
        <topology evidence="1">Multi-pass membrane protein</topology>
    </subcellularLocation>
</comment>
<feature type="domain" description="Golgi pH regulator conserved" evidence="8">
    <location>
        <begin position="147"/>
        <end position="208"/>
    </location>
</feature>
<evidence type="ECO:0000259" key="7">
    <source>
        <dbReference type="Pfam" id="PF12430"/>
    </source>
</evidence>
<feature type="transmembrane region" description="Helical" evidence="6">
    <location>
        <begin position="6"/>
        <end position="24"/>
    </location>
</feature>
<feature type="transmembrane region" description="Helical" evidence="6">
    <location>
        <begin position="44"/>
        <end position="61"/>
    </location>
</feature>
<feature type="domain" description="Abscisic acid G-protein coupled receptor-like" evidence="7">
    <location>
        <begin position="282"/>
        <end position="450"/>
    </location>
</feature>
<feature type="transmembrane region" description="Helical" evidence="6">
    <location>
        <begin position="110"/>
        <end position="128"/>
    </location>
</feature>
<keyword evidence="5" id="KW-0175">Coiled coil</keyword>
<dbReference type="PANTHER" id="PTHR15948:SF0">
    <property type="entry name" value="GOLGI PH REGULATOR A-RELATED"/>
    <property type="match status" value="1"/>
</dbReference>
<evidence type="ECO:0000259" key="8">
    <source>
        <dbReference type="Pfam" id="PF12537"/>
    </source>
</evidence>
<evidence type="ECO:0000313" key="10">
    <source>
        <dbReference type="Proteomes" id="UP000239649"/>
    </source>
</evidence>
<comment type="caution">
    <text evidence="9">The sequence shown here is derived from an EMBL/GenBank/DDBJ whole genome shotgun (WGS) entry which is preliminary data.</text>
</comment>
<evidence type="ECO:0000256" key="6">
    <source>
        <dbReference type="SAM" id="Phobius"/>
    </source>
</evidence>
<feature type="coiled-coil region" evidence="5">
    <location>
        <begin position="249"/>
        <end position="276"/>
    </location>
</feature>
<protein>
    <submittedName>
        <fullName evidence="9">GPCR-type G 1 protein</fullName>
    </submittedName>
</protein>
<dbReference type="InterPro" id="IPR015672">
    <property type="entry name" value="GPHR/GTG"/>
</dbReference>
<keyword evidence="3 6" id="KW-1133">Transmembrane helix</keyword>
<evidence type="ECO:0000256" key="2">
    <source>
        <dbReference type="ARBA" id="ARBA00022692"/>
    </source>
</evidence>
<proteinExistence type="predicted"/>
<organism evidence="9 10">
    <name type="scientific">Micractinium conductrix</name>
    <dbReference type="NCBI Taxonomy" id="554055"/>
    <lineage>
        <taxon>Eukaryota</taxon>
        <taxon>Viridiplantae</taxon>
        <taxon>Chlorophyta</taxon>
        <taxon>core chlorophytes</taxon>
        <taxon>Trebouxiophyceae</taxon>
        <taxon>Chlorellales</taxon>
        <taxon>Chlorellaceae</taxon>
        <taxon>Chlorella clade</taxon>
        <taxon>Micractinium</taxon>
    </lineage>
</organism>